<feature type="transmembrane region" description="Helical" evidence="2">
    <location>
        <begin position="18"/>
        <end position="36"/>
    </location>
</feature>
<reference evidence="4 5" key="1">
    <citation type="submission" date="2018-03" db="EMBL/GenBank/DDBJ databases">
        <title>Genome sequence of Clostridium vincentii DSM 10228.</title>
        <authorList>
            <person name="Poehlein A."/>
            <person name="Daniel R."/>
        </authorList>
    </citation>
    <scope>NUCLEOTIDE SEQUENCE [LARGE SCALE GENOMIC DNA]</scope>
    <source>
        <strain evidence="4 5">DSM 10228</strain>
    </source>
</reference>
<gene>
    <name evidence="4" type="primary">capA_1</name>
    <name evidence="4" type="ORF">CLVI_11960</name>
</gene>
<dbReference type="RefSeq" id="WP_106059194.1">
    <property type="nucleotide sequence ID" value="NZ_PVXQ01000009.1"/>
</dbReference>
<protein>
    <submittedName>
        <fullName evidence="4">Capsule biosynthesis protein CapA</fullName>
    </submittedName>
</protein>
<dbReference type="InterPro" id="IPR019079">
    <property type="entry name" value="Capsule_synth_CapA"/>
</dbReference>
<feature type="domain" description="Capsule synthesis protein CapA" evidence="3">
    <location>
        <begin position="72"/>
        <end position="305"/>
    </location>
</feature>
<keyword evidence="2" id="KW-1133">Transmembrane helix</keyword>
<comment type="similarity">
    <text evidence="1">Belongs to the CapA family.</text>
</comment>
<keyword evidence="5" id="KW-1185">Reference proteome</keyword>
<dbReference type="PANTHER" id="PTHR33393">
    <property type="entry name" value="POLYGLUTAMINE SYNTHESIS ACCESSORY PROTEIN RV0574C-RELATED"/>
    <property type="match status" value="1"/>
</dbReference>
<dbReference type="InterPro" id="IPR052169">
    <property type="entry name" value="CW_Biosynth-Accessory"/>
</dbReference>
<dbReference type="PANTHER" id="PTHR33393:SF11">
    <property type="entry name" value="POLYGLUTAMINE SYNTHESIS ACCESSORY PROTEIN RV0574C-RELATED"/>
    <property type="match status" value="1"/>
</dbReference>
<proteinExistence type="inferred from homology"/>
<evidence type="ECO:0000256" key="1">
    <source>
        <dbReference type="ARBA" id="ARBA00005662"/>
    </source>
</evidence>
<dbReference type="SMART" id="SM00854">
    <property type="entry name" value="PGA_cap"/>
    <property type="match status" value="1"/>
</dbReference>
<dbReference type="OrthoDB" id="9810906at2"/>
<keyword evidence="2" id="KW-0472">Membrane</keyword>
<organism evidence="4 5">
    <name type="scientific">Clostridium vincentii</name>
    <dbReference type="NCBI Taxonomy" id="52704"/>
    <lineage>
        <taxon>Bacteria</taxon>
        <taxon>Bacillati</taxon>
        <taxon>Bacillota</taxon>
        <taxon>Clostridia</taxon>
        <taxon>Eubacteriales</taxon>
        <taxon>Clostridiaceae</taxon>
        <taxon>Clostridium</taxon>
    </lineage>
</organism>
<dbReference type="Gene3D" id="3.60.21.10">
    <property type="match status" value="1"/>
</dbReference>
<comment type="caution">
    <text evidence="4">The sequence shown here is derived from an EMBL/GenBank/DDBJ whole genome shotgun (WGS) entry which is preliminary data.</text>
</comment>
<evidence type="ECO:0000313" key="4">
    <source>
        <dbReference type="EMBL" id="PRR83154.1"/>
    </source>
</evidence>
<dbReference type="Proteomes" id="UP000239471">
    <property type="component" value="Unassembled WGS sequence"/>
</dbReference>
<dbReference type="EMBL" id="PVXQ01000009">
    <property type="protein sequence ID" value="PRR83154.1"/>
    <property type="molecule type" value="Genomic_DNA"/>
</dbReference>
<dbReference type="SUPFAM" id="SSF56300">
    <property type="entry name" value="Metallo-dependent phosphatases"/>
    <property type="match status" value="1"/>
</dbReference>
<evidence type="ECO:0000313" key="5">
    <source>
        <dbReference type="Proteomes" id="UP000239471"/>
    </source>
</evidence>
<dbReference type="InterPro" id="IPR029052">
    <property type="entry name" value="Metallo-depent_PP-like"/>
</dbReference>
<keyword evidence="2" id="KW-0812">Transmembrane</keyword>
<evidence type="ECO:0000256" key="2">
    <source>
        <dbReference type="SAM" id="Phobius"/>
    </source>
</evidence>
<accession>A0A2T0BH01</accession>
<evidence type="ECO:0000259" key="3">
    <source>
        <dbReference type="SMART" id="SM00854"/>
    </source>
</evidence>
<dbReference type="CDD" id="cd07381">
    <property type="entry name" value="MPP_CapA"/>
    <property type="match status" value="1"/>
</dbReference>
<name>A0A2T0BH01_9CLOT</name>
<dbReference type="AlphaFoldDB" id="A0A2T0BH01"/>
<sequence>MRVNNRRIKRRNATRKKILISSIISLSILTCAVIIYQKVQQQSEISKIREDNLIELEATIEEEKNIKSTEIIISLAGDCTLGTDTNFAFEGSLPSEIENYGNDYSKLMRNVSPIFSEDDYTIINLETTFTQAIGKRNKGEGVAYHFKGPKDYTNILKSSSIEGVTLSNNHIYDYGSQGFNDTVEALQESNLDYCGEGYKIIKEVKGIKIGVLGYNGWDSSNEQKDKIKSDINYLKEEGVNIVIPYFHWGEENSYNPNEIQKELARFSIDNGADMVVGSHPHVMQTMENYKGKLIAYSFGNFCFGGNSNPRDKRTFILQGKFNLEDGDIKKIEYKIIPILISSVESRNDYVPTPATGGTKEEIFNKLNELSPTISIKIKDEFFSI</sequence>
<dbReference type="Pfam" id="PF09587">
    <property type="entry name" value="PGA_cap"/>
    <property type="match status" value="1"/>
</dbReference>